<keyword evidence="3 5" id="KW-0863">Zinc-finger</keyword>
<dbReference type="Proteomes" id="UP001303222">
    <property type="component" value="Unassembled WGS sequence"/>
</dbReference>
<evidence type="ECO:0000313" key="7">
    <source>
        <dbReference type="EMBL" id="KAK3948203.1"/>
    </source>
</evidence>
<evidence type="ECO:0000256" key="3">
    <source>
        <dbReference type="ARBA" id="ARBA00022771"/>
    </source>
</evidence>
<dbReference type="SMART" id="SM00355">
    <property type="entry name" value="ZnF_C2H2"/>
    <property type="match status" value="7"/>
</dbReference>
<sequence length="271" mass="31243">MVYLCYTCDESFYDEEDLQDHLGDWGHEAQHEYARYGCDTCLATFNSDAARWQHMNAKGHVGHECRVCDNRYRSEKQRVNHEVEYHNYCADCNKTFQNTNNIKMHLNSRIHRGQNIGCPFCRNGFTTATGLTHHLESGGCRMAPALNRDKIYQIVRQKDPHGYISKNLIGWTGEESSNRYKATDRAWNGHGWACALCSRVCGTRDGLDKHLNSPAHYSILYHCPNRACNSEFKTLASIINHLESESCRFMQFEAVQRRMGQVVTSGRMIEF</sequence>
<protein>
    <recommendedName>
        <fullName evidence="6">C2H2-type domain-containing protein</fullName>
    </recommendedName>
</protein>
<dbReference type="InterPro" id="IPR013087">
    <property type="entry name" value="Znf_C2H2_type"/>
</dbReference>
<name>A0AAN6NQ92_9PEZI</name>
<reference evidence="7" key="1">
    <citation type="journal article" date="2023" name="Mol. Phylogenet. Evol.">
        <title>Genome-scale phylogeny and comparative genomics of the fungal order Sordariales.</title>
        <authorList>
            <person name="Hensen N."/>
            <person name="Bonometti L."/>
            <person name="Westerberg I."/>
            <person name="Brannstrom I.O."/>
            <person name="Guillou S."/>
            <person name="Cros-Aarteil S."/>
            <person name="Calhoun S."/>
            <person name="Haridas S."/>
            <person name="Kuo A."/>
            <person name="Mondo S."/>
            <person name="Pangilinan J."/>
            <person name="Riley R."/>
            <person name="LaButti K."/>
            <person name="Andreopoulos B."/>
            <person name="Lipzen A."/>
            <person name="Chen C."/>
            <person name="Yan M."/>
            <person name="Daum C."/>
            <person name="Ng V."/>
            <person name="Clum A."/>
            <person name="Steindorff A."/>
            <person name="Ohm R.A."/>
            <person name="Martin F."/>
            <person name="Silar P."/>
            <person name="Natvig D.O."/>
            <person name="Lalanne C."/>
            <person name="Gautier V."/>
            <person name="Ament-Velasquez S.L."/>
            <person name="Kruys A."/>
            <person name="Hutchinson M.I."/>
            <person name="Powell A.J."/>
            <person name="Barry K."/>
            <person name="Miller A.N."/>
            <person name="Grigoriev I.V."/>
            <person name="Debuchy R."/>
            <person name="Gladieux P."/>
            <person name="Hiltunen Thoren M."/>
            <person name="Johannesson H."/>
        </authorList>
    </citation>
    <scope>NUCLEOTIDE SEQUENCE</scope>
    <source>
        <strain evidence="7">CBS 626.80</strain>
    </source>
</reference>
<comment type="caution">
    <text evidence="7">The sequence shown here is derived from an EMBL/GenBank/DDBJ whole genome shotgun (WGS) entry which is preliminary data.</text>
</comment>
<dbReference type="Pfam" id="PF12874">
    <property type="entry name" value="zf-met"/>
    <property type="match status" value="1"/>
</dbReference>
<reference evidence="7" key="2">
    <citation type="submission" date="2023-06" db="EMBL/GenBank/DDBJ databases">
        <authorList>
            <consortium name="Lawrence Berkeley National Laboratory"/>
            <person name="Mondo S.J."/>
            <person name="Hensen N."/>
            <person name="Bonometti L."/>
            <person name="Westerberg I."/>
            <person name="Brannstrom I.O."/>
            <person name="Guillou S."/>
            <person name="Cros-Aarteil S."/>
            <person name="Calhoun S."/>
            <person name="Haridas S."/>
            <person name="Kuo A."/>
            <person name="Pangilinan J."/>
            <person name="Riley R."/>
            <person name="Labutti K."/>
            <person name="Andreopoulos B."/>
            <person name="Lipzen A."/>
            <person name="Chen C."/>
            <person name="Yanf M."/>
            <person name="Daum C."/>
            <person name="Ng V."/>
            <person name="Clum A."/>
            <person name="Steindorff A."/>
            <person name="Ohm R."/>
            <person name="Martin F."/>
            <person name="Silar P."/>
            <person name="Natvig D."/>
            <person name="Lalanne C."/>
            <person name="Gautier V."/>
            <person name="Ament-Velasquez S.L."/>
            <person name="Kruys A."/>
            <person name="Hutchinson M.I."/>
            <person name="Powell A.J."/>
            <person name="Barry K."/>
            <person name="Miller A.N."/>
            <person name="Grigoriev I.V."/>
            <person name="Debuchy R."/>
            <person name="Gladieux P."/>
            <person name="Thoren M.H."/>
            <person name="Johannesson H."/>
        </authorList>
    </citation>
    <scope>NUCLEOTIDE SEQUENCE</scope>
    <source>
        <strain evidence="7">CBS 626.80</strain>
    </source>
</reference>
<evidence type="ECO:0000259" key="6">
    <source>
        <dbReference type="PROSITE" id="PS50157"/>
    </source>
</evidence>
<dbReference type="InterPro" id="IPR022755">
    <property type="entry name" value="Znf_C2H2_jaz"/>
</dbReference>
<organism evidence="7 8">
    <name type="scientific">Pseudoneurospora amorphoporcata</name>
    <dbReference type="NCBI Taxonomy" id="241081"/>
    <lineage>
        <taxon>Eukaryota</taxon>
        <taxon>Fungi</taxon>
        <taxon>Dikarya</taxon>
        <taxon>Ascomycota</taxon>
        <taxon>Pezizomycotina</taxon>
        <taxon>Sordariomycetes</taxon>
        <taxon>Sordariomycetidae</taxon>
        <taxon>Sordariales</taxon>
        <taxon>Sordariaceae</taxon>
        <taxon>Pseudoneurospora</taxon>
    </lineage>
</organism>
<dbReference type="EMBL" id="MU859278">
    <property type="protein sequence ID" value="KAK3948203.1"/>
    <property type="molecule type" value="Genomic_DNA"/>
</dbReference>
<dbReference type="SUPFAM" id="SSF57667">
    <property type="entry name" value="beta-beta-alpha zinc fingers"/>
    <property type="match status" value="1"/>
</dbReference>
<proteinExistence type="predicted"/>
<dbReference type="InterPro" id="IPR036236">
    <property type="entry name" value="Znf_C2H2_sf"/>
</dbReference>
<dbReference type="AlphaFoldDB" id="A0AAN6NQ92"/>
<dbReference type="PANTHER" id="PTHR24409:SF356">
    <property type="entry name" value="C2H2 FINGER DOMAIN TRANSCRIPTION FACTOR (EUROFUNG)"/>
    <property type="match status" value="1"/>
</dbReference>
<evidence type="ECO:0000256" key="2">
    <source>
        <dbReference type="ARBA" id="ARBA00022737"/>
    </source>
</evidence>
<accession>A0AAN6NQ92</accession>
<feature type="domain" description="C2H2-type" evidence="6">
    <location>
        <begin position="3"/>
        <end position="32"/>
    </location>
</feature>
<dbReference type="PANTHER" id="PTHR24409">
    <property type="entry name" value="ZINC FINGER PROTEIN 142"/>
    <property type="match status" value="1"/>
</dbReference>
<evidence type="ECO:0000256" key="1">
    <source>
        <dbReference type="ARBA" id="ARBA00022723"/>
    </source>
</evidence>
<keyword evidence="2" id="KW-0677">Repeat</keyword>
<dbReference type="PROSITE" id="PS50157">
    <property type="entry name" value="ZINC_FINGER_C2H2_2"/>
    <property type="match status" value="2"/>
</dbReference>
<dbReference type="Gene3D" id="3.30.160.60">
    <property type="entry name" value="Classic Zinc Finger"/>
    <property type="match status" value="2"/>
</dbReference>
<dbReference type="GO" id="GO:0000981">
    <property type="term" value="F:DNA-binding transcription factor activity, RNA polymerase II-specific"/>
    <property type="evidence" value="ECO:0007669"/>
    <property type="project" value="TreeGrafter"/>
</dbReference>
<evidence type="ECO:0000256" key="5">
    <source>
        <dbReference type="PROSITE-ProRule" id="PRU00042"/>
    </source>
</evidence>
<keyword evidence="4" id="KW-0862">Zinc</keyword>
<evidence type="ECO:0000256" key="4">
    <source>
        <dbReference type="ARBA" id="ARBA00022833"/>
    </source>
</evidence>
<keyword evidence="8" id="KW-1185">Reference proteome</keyword>
<gene>
    <name evidence="7" type="ORF">QBC32DRAFT_63683</name>
</gene>
<dbReference type="PROSITE" id="PS00028">
    <property type="entry name" value="ZINC_FINGER_C2H2_1"/>
    <property type="match status" value="4"/>
</dbReference>
<dbReference type="GO" id="GO:0008270">
    <property type="term" value="F:zinc ion binding"/>
    <property type="evidence" value="ECO:0007669"/>
    <property type="project" value="UniProtKB-KW"/>
</dbReference>
<dbReference type="GO" id="GO:0005634">
    <property type="term" value="C:nucleus"/>
    <property type="evidence" value="ECO:0007669"/>
    <property type="project" value="TreeGrafter"/>
</dbReference>
<dbReference type="Pfam" id="PF12171">
    <property type="entry name" value="zf-C2H2_jaz"/>
    <property type="match status" value="1"/>
</dbReference>
<keyword evidence="1" id="KW-0479">Metal-binding</keyword>
<evidence type="ECO:0000313" key="8">
    <source>
        <dbReference type="Proteomes" id="UP001303222"/>
    </source>
</evidence>
<dbReference type="GO" id="GO:0000977">
    <property type="term" value="F:RNA polymerase II transcription regulatory region sequence-specific DNA binding"/>
    <property type="evidence" value="ECO:0007669"/>
    <property type="project" value="TreeGrafter"/>
</dbReference>
<feature type="domain" description="C2H2-type" evidence="6">
    <location>
        <begin position="87"/>
        <end position="116"/>
    </location>
</feature>